<proteinExistence type="predicted"/>
<dbReference type="AlphaFoldDB" id="A0A2S3ZT43"/>
<dbReference type="EMBL" id="PPXC01000014">
    <property type="protein sequence ID" value="POH72426.1"/>
    <property type="molecule type" value="Genomic_DNA"/>
</dbReference>
<keyword evidence="3" id="KW-1185">Reference proteome</keyword>
<organism evidence="2 3">
    <name type="scientific">Arthrobacter glacialis</name>
    <dbReference type="NCBI Taxonomy" id="1664"/>
    <lineage>
        <taxon>Bacteria</taxon>
        <taxon>Bacillati</taxon>
        <taxon>Actinomycetota</taxon>
        <taxon>Actinomycetes</taxon>
        <taxon>Micrococcales</taxon>
        <taxon>Micrococcaceae</taxon>
        <taxon>Arthrobacter</taxon>
    </lineage>
</organism>
<reference evidence="2 3" key="1">
    <citation type="submission" date="2018-01" db="EMBL/GenBank/DDBJ databases">
        <title>Arthrobacter sp. nov., from glaciers in China.</title>
        <authorList>
            <person name="Liu Q."/>
            <person name="Xin Y.-H."/>
        </authorList>
    </citation>
    <scope>NUCLEOTIDE SEQUENCE [LARGE SCALE GENOMIC DNA]</scope>
    <source>
        <strain evidence="2 3">HLT2-12-2</strain>
    </source>
</reference>
<evidence type="ECO:0000256" key="1">
    <source>
        <dbReference type="SAM" id="SignalP"/>
    </source>
</evidence>
<evidence type="ECO:0000313" key="2">
    <source>
        <dbReference type="EMBL" id="POH72426.1"/>
    </source>
</evidence>
<evidence type="ECO:0000313" key="3">
    <source>
        <dbReference type="Proteomes" id="UP000237061"/>
    </source>
</evidence>
<feature type="signal peptide" evidence="1">
    <location>
        <begin position="1"/>
        <end position="20"/>
    </location>
</feature>
<evidence type="ECO:0008006" key="4">
    <source>
        <dbReference type="Google" id="ProtNLM"/>
    </source>
</evidence>
<dbReference type="Proteomes" id="UP000237061">
    <property type="component" value="Unassembled WGS sequence"/>
</dbReference>
<accession>A0A2S3ZT43</accession>
<keyword evidence="1" id="KW-0732">Signal</keyword>
<name>A0A2S3ZT43_ARTGL</name>
<protein>
    <recommendedName>
        <fullName evidence="4">Lipoprotein</fullName>
    </recommendedName>
</protein>
<sequence>MVLLAAVSGCAPSGAGPASAAQAFYAALDGHDLAAACALLAPATIKSLAKDGGGSCPTGLEDAGLAAVGPDGRAPSATQVFGRSALVSLGAENVFLTQSGTRWLVDAAGCTAVEDAPFDCEIGGG</sequence>
<feature type="chain" id="PRO_5015716025" description="Lipoprotein" evidence="1">
    <location>
        <begin position="21"/>
        <end position="125"/>
    </location>
</feature>
<comment type="caution">
    <text evidence="2">The sequence shown here is derived from an EMBL/GenBank/DDBJ whole genome shotgun (WGS) entry which is preliminary data.</text>
</comment>
<gene>
    <name evidence="2" type="ORF">CVS27_16225</name>
</gene>